<dbReference type="PROSITE" id="PS50007">
    <property type="entry name" value="PIPLC_X_DOMAIN"/>
    <property type="match status" value="1"/>
</dbReference>
<dbReference type="Gene3D" id="2.60.40.150">
    <property type="entry name" value="C2 domain"/>
    <property type="match status" value="1"/>
</dbReference>
<dbReference type="PRINTS" id="PR00390">
    <property type="entry name" value="PHPHLIPASEC"/>
</dbReference>
<dbReference type="EC" id="3.1.4.11" evidence="7"/>
<evidence type="ECO:0000256" key="1">
    <source>
        <dbReference type="ARBA" id="ARBA00001195"/>
    </source>
</evidence>
<dbReference type="InterPro" id="IPR001192">
    <property type="entry name" value="PI-PLC_fam"/>
</dbReference>
<dbReference type="OrthoDB" id="269822at2759"/>
<keyword evidence="5" id="KW-0807">Transducer</keyword>
<feature type="domain" description="PI-PLC Y-box" evidence="9">
    <location>
        <begin position="326"/>
        <end position="441"/>
    </location>
</feature>
<dbReference type="GO" id="GO:0048015">
    <property type="term" value="P:phosphatidylinositol-mediated signaling"/>
    <property type="evidence" value="ECO:0007669"/>
    <property type="project" value="TreeGrafter"/>
</dbReference>
<dbReference type="SUPFAM" id="SSF51695">
    <property type="entry name" value="PLC-like phosphodiesterases"/>
    <property type="match status" value="1"/>
</dbReference>
<evidence type="ECO:0000256" key="6">
    <source>
        <dbReference type="ARBA" id="ARBA00059664"/>
    </source>
</evidence>
<feature type="region of interest" description="Disordered" evidence="8">
    <location>
        <begin position="103"/>
        <end position="183"/>
    </location>
</feature>
<reference evidence="10" key="1">
    <citation type="submission" date="2021-03" db="EMBL/GenBank/DDBJ databases">
        <authorList>
            <person name="Tagirdzhanova G."/>
        </authorList>
    </citation>
    <scope>NUCLEOTIDE SEQUENCE</scope>
</reference>
<dbReference type="InterPro" id="IPR001711">
    <property type="entry name" value="PLipase_C_Pinositol-sp_Y"/>
</dbReference>
<evidence type="ECO:0000256" key="8">
    <source>
        <dbReference type="SAM" id="MobiDB-lite"/>
    </source>
</evidence>
<protein>
    <recommendedName>
        <fullName evidence="7">Phosphoinositide phospholipase C</fullName>
        <ecNumber evidence="7">3.1.4.11</ecNumber>
    </recommendedName>
</protein>
<comment type="function">
    <text evidence="6">The production of the second messenger molecules diacylglycerol (DAG) and inositol 1,4,5-trisphosphate (IP3) is mediated by activated phosphatidylinositol-specific phospholipase C enzymes.</text>
</comment>
<evidence type="ECO:0000313" key="10">
    <source>
        <dbReference type="EMBL" id="CAF9904127.1"/>
    </source>
</evidence>
<keyword evidence="2 7" id="KW-0378">Hydrolase</keyword>
<dbReference type="AlphaFoldDB" id="A0A8H3EHJ0"/>
<accession>A0A8H3EHJ0</accession>
<organism evidence="10 11">
    <name type="scientific">Alectoria fallacina</name>
    <dbReference type="NCBI Taxonomy" id="1903189"/>
    <lineage>
        <taxon>Eukaryota</taxon>
        <taxon>Fungi</taxon>
        <taxon>Dikarya</taxon>
        <taxon>Ascomycota</taxon>
        <taxon>Pezizomycotina</taxon>
        <taxon>Lecanoromycetes</taxon>
        <taxon>OSLEUM clade</taxon>
        <taxon>Lecanoromycetidae</taxon>
        <taxon>Lecanorales</taxon>
        <taxon>Lecanorineae</taxon>
        <taxon>Parmeliaceae</taxon>
        <taxon>Alectoria</taxon>
    </lineage>
</organism>
<dbReference type="GO" id="GO:0016042">
    <property type="term" value="P:lipid catabolic process"/>
    <property type="evidence" value="ECO:0007669"/>
    <property type="project" value="UniProtKB-KW"/>
</dbReference>
<dbReference type="SUPFAM" id="SSF49562">
    <property type="entry name" value="C2 domain (Calcium/lipid-binding domain, CaLB)"/>
    <property type="match status" value="1"/>
</dbReference>
<dbReference type="Proteomes" id="UP000664203">
    <property type="component" value="Unassembled WGS sequence"/>
</dbReference>
<evidence type="ECO:0000256" key="4">
    <source>
        <dbReference type="ARBA" id="ARBA00023098"/>
    </source>
</evidence>
<feature type="region of interest" description="Disordered" evidence="8">
    <location>
        <begin position="279"/>
        <end position="319"/>
    </location>
</feature>
<dbReference type="InterPro" id="IPR035892">
    <property type="entry name" value="C2_domain_sf"/>
</dbReference>
<dbReference type="EMBL" id="CAJPDR010000003">
    <property type="protein sequence ID" value="CAF9904127.1"/>
    <property type="molecule type" value="Genomic_DNA"/>
</dbReference>
<feature type="region of interest" description="Disordered" evidence="8">
    <location>
        <begin position="55"/>
        <end position="74"/>
    </location>
</feature>
<dbReference type="PANTHER" id="PTHR10336:SF82">
    <property type="entry name" value="PHOSPHOINOSITIDE PHOSPHOLIPASE C"/>
    <property type="match status" value="1"/>
</dbReference>
<feature type="compositionally biased region" description="Basic and acidic residues" evidence="8">
    <location>
        <begin position="114"/>
        <end position="124"/>
    </location>
</feature>
<dbReference type="GO" id="GO:0004435">
    <property type="term" value="F:phosphatidylinositol-4,5-bisphosphate phospholipase C activity"/>
    <property type="evidence" value="ECO:0007669"/>
    <property type="project" value="UniProtKB-EC"/>
</dbReference>
<evidence type="ECO:0000256" key="7">
    <source>
        <dbReference type="RuleBase" id="RU361133"/>
    </source>
</evidence>
<dbReference type="SMART" id="SM00239">
    <property type="entry name" value="C2"/>
    <property type="match status" value="1"/>
</dbReference>
<dbReference type="InterPro" id="IPR017946">
    <property type="entry name" value="PLC-like_Pdiesterase_TIM-brl"/>
</dbReference>
<dbReference type="InterPro" id="IPR000008">
    <property type="entry name" value="C2_dom"/>
</dbReference>
<dbReference type="Gene3D" id="3.20.20.190">
    <property type="entry name" value="Phosphatidylinositol (PI) phosphodiesterase"/>
    <property type="match status" value="1"/>
</dbReference>
<dbReference type="GO" id="GO:0051209">
    <property type="term" value="P:release of sequestered calcium ion into cytosol"/>
    <property type="evidence" value="ECO:0007669"/>
    <property type="project" value="TreeGrafter"/>
</dbReference>
<proteinExistence type="predicted"/>
<dbReference type="PROSITE" id="PS50008">
    <property type="entry name" value="PIPLC_Y_DOMAIN"/>
    <property type="match status" value="1"/>
</dbReference>
<dbReference type="CDD" id="cd00275">
    <property type="entry name" value="C2_PLC_like"/>
    <property type="match status" value="1"/>
</dbReference>
<dbReference type="SMART" id="SM00148">
    <property type="entry name" value="PLCXc"/>
    <property type="match status" value="1"/>
</dbReference>
<comment type="caution">
    <text evidence="10">The sequence shown here is derived from an EMBL/GenBank/DDBJ whole genome shotgun (WGS) entry which is preliminary data.</text>
</comment>
<comment type="catalytic activity">
    <reaction evidence="1 7">
        <text>a 1,2-diacyl-sn-glycero-3-phospho-(1D-myo-inositol-4,5-bisphosphate) + H2O = 1D-myo-inositol 1,4,5-trisphosphate + a 1,2-diacyl-sn-glycerol + H(+)</text>
        <dbReference type="Rhea" id="RHEA:33179"/>
        <dbReference type="ChEBI" id="CHEBI:15377"/>
        <dbReference type="ChEBI" id="CHEBI:15378"/>
        <dbReference type="ChEBI" id="CHEBI:17815"/>
        <dbReference type="ChEBI" id="CHEBI:58456"/>
        <dbReference type="ChEBI" id="CHEBI:203600"/>
        <dbReference type="EC" id="3.1.4.11"/>
    </reaction>
</comment>
<dbReference type="InterPro" id="IPR000909">
    <property type="entry name" value="PLipase_C_PInositol-sp_X_dom"/>
</dbReference>
<dbReference type="PANTHER" id="PTHR10336">
    <property type="entry name" value="PHOSPHOINOSITIDE-SPECIFIC PHOSPHOLIPASE C FAMILY PROTEIN"/>
    <property type="match status" value="1"/>
</dbReference>
<name>A0A8H3EHJ0_9LECA</name>
<evidence type="ECO:0000259" key="9">
    <source>
        <dbReference type="PROSITE" id="PS50008"/>
    </source>
</evidence>
<evidence type="ECO:0000256" key="3">
    <source>
        <dbReference type="ARBA" id="ARBA00022963"/>
    </source>
</evidence>
<dbReference type="Pfam" id="PF00387">
    <property type="entry name" value="PI-PLC-Y"/>
    <property type="match status" value="1"/>
</dbReference>
<gene>
    <name evidence="10" type="ORF">ALECFALPRED_004858</name>
</gene>
<keyword evidence="3 7" id="KW-0442">Lipid degradation</keyword>
<feature type="compositionally biased region" description="Polar residues" evidence="8">
    <location>
        <begin position="103"/>
        <end position="112"/>
    </location>
</feature>
<dbReference type="FunFam" id="3.20.20.190:FF:000039">
    <property type="entry name" value="Phosphoinositide phospholipase C"/>
    <property type="match status" value="1"/>
</dbReference>
<keyword evidence="4 7" id="KW-0443">Lipid metabolism</keyword>
<evidence type="ECO:0000256" key="2">
    <source>
        <dbReference type="ARBA" id="ARBA00022801"/>
    </source>
</evidence>
<keyword evidence="11" id="KW-1185">Reference proteome</keyword>
<evidence type="ECO:0000256" key="5">
    <source>
        <dbReference type="ARBA" id="ARBA00023224"/>
    </source>
</evidence>
<evidence type="ECO:0000313" key="11">
    <source>
        <dbReference type="Proteomes" id="UP000664203"/>
    </source>
</evidence>
<feature type="compositionally biased region" description="Low complexity" evidence="8">
    <location>
        <begin position="289"/>
        <end position="302"/>
    </location>
</feature>
<dbReference type="SMART" id="SM00149">
    <property type="entry name" value="PLCYc"/>
    <property type="match status" value="1"/>
</dbReference>
<sequence length="609" mass="67304">MAAPITVPRVPSEDPSALQNLSLTVLSYLETISSGIRPLPPSQLAELGRPPHDNKFLKYMSSSDSNVSDPIPPTDLSHPISNYFVNSSHNTYLTGNQLYSQSSTDAYKNSSSDEAERISREEKGHRHRPHVPETISNYGPFKRFHKEKSSAASTFPETNETDGAGESLDMPAPWTSSSTATRAEPRVLHGHTLTKEVPFRDVCQAIREAAFLKSDLPIIVSLEVHAGAEQQEIMVEIMKSIWRDFLIPLPAPDCKALPSPESLRRKILVKVKYTDPKKTAAQLQPGKDAVSSARDGSSSSASENEELHAADDRKKKDKKSSIVPSLSSLGVYTRAYHFKSLTAPEATLPTHVFSLSENKLMEVHASYGPTLFSHNRNYLMRAFPSGMRVRSDNLDPSVFWRKGVQMVALNWQRWDEGMMLNEGMFGGSNGYVLKPNGYLGKLSSSATTGLSRESQADAIAHRTLTLSIEIFAAQNIPLPLGDTRPSGFHPYVKCELHVEKPAERTGEPIEGGGKAKEGEYKWRGRTMKGTDVDFGAEKVEFKEIAGVVEELSFLRFKIQDEKIGKDDLAAWACIRLDRLRGGYRFVHLLDGAGLESKGVLLVAIQKTLI</sequence>
<dbReference type="Pfam" id="PF00388">
    <property type="entry name" value="PI-PLC-X"/>
    <property type="match status" value="2"/>
</dbReference>
<feature type="compositionally biased region" description="Basic and acidic residues" evidence="8">
    <location>
        <begin position="305"/>
        <end position="314"/>
    </location>
</feature>